<evidence type="ECO:0000256" key="3">
    <source>
        <dbReference type="ARBA" id="ARBA00022643"/>
    </source>
</evidence>
<dbReference type="AlphaFoldDB" id="A0ABC9TRC3"/>
<dbReference type="InterPro" id="IPR001269">
    <property type="entry name" value="DUS_fam"/>
</dbReference>
<evidence type="ECO:0000256" key="5">
    <source>
        <dbReference type="ARBA" id="ARBA00022857"/>
    </source>
</evidence>
<evidence type="ECO:0000313" key="12">
    <source>
        <dbReference type="Proteomes" id="UP000016491"/>
    </source>
</evidence>
<dbReference type="CDD" id="cd02801">
    <property type="entry name" value="DUS_like_FMN"/>
    <property type="match status" value="1"/>
</dbReference>
<dbReference type="InterPro" id="IPR013785">
    <property type="entry name" value="Aldolase_TIM"/>
</dbReference>
<dbReference type="PROSITE" id="PS01136">
    <property type="entry name" value="UPF0034"/>
    <property type="match status" value="1"/>
</dbReference>
<comment type="function">
    <text evidence="7">Catalyzes the synthesis of 5,6-dihydrouridine (D), a modified base found in the D-loop of most tRNAs, via the reduction of the C5-C6 double bond in target uridines.</text>
</comment>
<keyword evidence="3 7" id="KW-0288">FMN</keyword>
<keyword evidence="6 7" id="KW-0560">Oxidoreductase</keyword>
<dbReference type="InterPro" id="IPR035587">
    <property type="entry name" value="DUS-like_FMN-bd"/>
</dbReference>
<comment type="caution">
    <text evidence="11">The sequence shown here is derived from an EMBL/GenBank/DDBJ whole genome shotgun (WGS) entry which is preliminary data.</text>
</comment>
<sequence>MEERYDMKYYFAPMEGITGYVYRNAHHRFFPGADQYFTPFLSPAQNHKLSSREKNDILPGHNAGISLVPQILTNKAEDFIWAAKELSSYGYREVNLNLGCPSATVTAKNKGAGFLSVPNELDRFLEQVFSGLETEAVQVSVKTRTGMESHDEFVELLKIYNRYPLKELIIHPRVRSDFYANKPEREVFCRGVRGSNNPVCYNGDIFTKEECARFRSDFPEDEFPMLKSIMLGRGAVANPWLFAEVKGIKERSKPDKATLRAFHDQIFYGYQEIMSGDRNTLFKMKELWFYMAGLFDDGGEGKKEKYIKKIKKAQNAVAYLDAVGALFEEFN</sequence>
<dbReference type="Pfam" id="PF01207">
    <property type="entry name" value="Dus"/>
    <property type="match status" value="1"/>
</dbReference>
<dbReference type="PIRSF" id="PIRSF006621">
    <property type="entry name" value="Dus"/>
    <property type="match status" value="1"/>
</dbReference>
<proteinExistence type="inferred from homology"/>
<keyword evidence="4 7" id="KW-0819">tRNA processing</keyword>
<dbReference type="GO" id="GO:0016491">
    <property type="term" value="F:oxidoreductase activity"/>
    <property type="evidence" value="ECO:0007669"/>
    <property type="project" value="UniProtKB-KW"/>
</dbReference>
<feature type="binding site" evidence="9">
    <location>
        <position position="70"/>
    </location>
    <ligand>
        <name>FMN</name>
        <dbReference type="ChEBI" id="CHEBI:58210"/>
    </ligand>
</feature>
<dbReference type="SUPFAM" id="SSF51395">
    <property type="entry name" value="FMN-linked oxidoreductases"/>
    <property type="match status" value="1"/>
</dbReference>
<feature type="binding site" evidence="9">
    <location>
        <position position="142"/>
    </location>
    <ligand>
        <name>FMN</name>
        <dbReference type="ChEBI" id="CHEBI:58210"/>
    </ligand>
</feature>
<feature type="domain" description="DUS-like FMN-binding" evidence="10">
    <location>
        <begin position="11"/>
        <end position="275"/>
    </location>
</feature>
<protein>
    <recommendedName>
        <fullName evidence="7">tRNA-dihydrouridine synthase</fullName>
        <ecNumber evidence="7">1.3.1.-</ecNumber>
    </recommendedName>
</protein>
<accession>A0ABC9TRC3</accession>
<feature type="binding site" evidence="9">
    <location>
        <begin position="232"/>
        <end position="233"/>
    </location>
    <ligand>
        <name>FMN</name>
        <dbReference type="ChEBI" id="CHEBI:58210"/>
    </ligand>
</feature>
<dbReference type="Proteomes" id="UP000016491">
    <property type="component" value="Unassembled WGS sequence"/>
</dbReference>
<evidence type="ECO:0000313" key="11">
    <source>
        <dbReference type="EMBL" id="ERI73879.1"/>
    </source>
</evidence>
<evidence type="ECO:0000256" key="7">
    <source>
        <dbReference type="PIRNR" id="PIRNR006621"/>
    </source>
</evidence>
<keyword evidence="5" id="KW-0521">NADP</keyword>
<evidence type="ECO:0000256" key="9">
    <source>
        <dbReference type="PIRSR" id="PIRSR006621-2"/>
    </source>
</evidence>
<reference evidence="11 12" key="1">
    <citation type="submission" date="2013-07" db="EMBL/GenBank/DDBJ databases">
        <authorList>
            <person name="Weinstock G."/>
            <person name="Sodergren E."/>
            <person name="Wylie T."/>
            <person name="Fulton L."/>
            <person name="Fulton R."/>
            <person name="Fronick C."/>
            <person name="O'Laughlin M."/>
            <person name="Godfrey J."/>
            <person name="Miner T."/>
            <person name="Herter B."/>
            <person name="Appelbaum E."/>
            <person name="Cordes M."/>
            <person name="Lek S."/>
            <person name="Wollam A."/>
            <person name="Pepin K.H."/>
            <person name="Palsikar V.B."/>
            <person name="Mitreva M."/>
            <person name="Wilson R.K."/>
        </authorList>
    </citation>
    <scope>NUCLEOTIDE SEQUENCE [LARGE SCALE GENOMIC DNA]</scope>
    <source>
        <strain evidence="11 12">ATCC 14940</strain>
    </source>
</reference>
<evidence type="ECO:0000256" key="1">
    <source>
        <dbReference type="ARBA" id="ARBA00001917"/>
    </source>
</evidence>
<gene>
    <name evidence="11" type="ORF">CLOSYM_04553</name>
</gene>
<name>A0ABC9TRC3_CLOSY</name>
<comment type="cofactor">
    <cofactor evidence="1 7 9">
        <name>FMN</name>
        <dbReference type="ChEBI" id="CHEBI:58210"/>
    </cofactor>
</comment>
<feature type="active site" description="Proton donor" evidence="8">
    <location>
        <position position="100"/>
    </location>
</feature>
<dbReference type="InterPro" id="IPR018517">
    <property type="entry name" value="tRNA_hU_synthase_CS"/>
</dbReference>
<evidence type="ECO:0000256" key="8">
    <source>
        <dbReference type="PIRSR" id="PIRSR006621-1"/>
    </source>
</evidence>
<dbReference type="EC" id="1.3.1.-" evidence="7"/>
<dbReference type="Gene3D" id="3.20.20.70">
    <property type="entry name" value="Aldolase class I"/>
    <property type="match status" value="1"/>
</dbReference>
<dbReference type="EMBL" id="AWSU01000362">
    <property type="protein sequence ID" value="ERI73879.1"/>
    <property type="molecule type" value="Genomic_DNA"/>
</dbReference>
<dbReference type="GO" id="GO:0008033">
    <property type="term" value="P:tRNA processing"/>
    <property type="evidence" value="ECO:0007669"/>
    <property type="project" value="UniProtKB-KW"/>
</dbReference>
<evidence type="ECO:0000256" key="2">
    <source>
        <dbReference type="ARBA" id="ARBA00022630"/>
    </source>
</evidence>
<dbReference type="PANTHER" id="PTHR45846:SF1">
    <property type="entry name" value="TRNA-DIHYDROURIDINE(47) SYNTHASE [NAD(P)(+)]-LIKE"/>
    <property type="match status" value="1"/>
</dbReference>
<evidence type="ECO:0000256" key="4">
    <source>
        <dbReference type="ARBA" id="ARBA00022694"/>
    </source>
</evidence>
<comment type="similarity">
    <text evidence="7">Belongs to the dus family.</text>
</comment>
<keyword evidence="9" id="KW-0547">Nucleotide-binding</keyword>
<dbReference type="PANTHER" id="PTHR45846">
    <property type="entry name" value="TRNA-DIHYDROURIDINE(47) SYNTHASE [NAD(P)(+)]-LIKE"/>
    <property type="match status" value="1"/>
</dbReference>
<evidence type="ECO:0000259" key="10">
    <source>
        <dbReference type="Pfam" id="PF01207"/>
    </source>
</evidence>
<organism evidence="11 12">
    <name type="scientific">[Clostridium] symbiosum ATCC 14940</name>
    <dbReference type="NCBI Taxonomy" id="411472"/>
    <lineage>
        <taxon>Bacteria</taxon>
        <taxon>Bacillati</taxon>
        <taxon>Bacillota</taxon>
        <taxon>Clostridia</taxon>
        <taxon>Lachnospirales</taxon>
        <taxon>Lachnospiraceae</taxon>
        <taxon>Otoolea</taxon>
    </lineage>
</organism>
<evidence type="ECO:0000256" key="6">
    <source>
        <dbReference type="ARBA" id="ARBA00023002"/>
    </source>
</evidence>
<feature type="binding site" evidence="9">
    <location>
        <position position="171"/>
    </location>
    <ligand>
        <name>FMN</name>
        <dbReference type="ChEBI" id="CHEBI:58210"/>
    </ligand>
</feature>
<keyword evidence="2 7" id="KW-0285">Flavoprotein</keyword>